<protein>
    <submittedName>
        <fullName evidence="1">(spotted green pufferfish) hypothetical protein</fullName>
    </submittedName>
</protein>
<dbReference type="OrthoDB" id="338816at2759"/>
<evidence type="ECO:0000313" key="1">
    <source>
        <dbReference type="EMBL" id="CAF99915.1"/>
    </source>
</evidence>
<reference evidence="1" key="1">
    <citation type="journal article" date="2004" name="Nature">
        <title>Genome duplication in the teleost fish Tetraodon nigroviridis reveals the early vertebrate proto-karyotype.</title>
        <authorList>
            <person name="Jaillon O."/>
            <person name="Aury J.-M."/>
            <person name="Brunet F."/>
            <person name="Petit J.-L."/>
            <person name="Stange-Thomann N."/>
            <person name="Mauceli E."/>
            <person name="Bouneau L."/>
            <person name="Fischer C."/>
            <person name="Ozouf-Costaz C."/>
            <person name="Bernot A."/>
            <person name="Nicaud S."/>
            <person name="Jaffe D."/>
            <person name="Fisher S."/>
            <person name="Lutfalla G."/>
            <person name="Dossat C."/>
            <person name="Segurens B."/>
            <person name="Dasilva C."/>
            <person name="Salanoubat M."/>
            <person name="Levy M."/>
            <person name="Boudet N."/>
            <person name="Castellano S."/>
            <person name="Anthouard V."/>
            <person name="Jubin C."/>
            <person name="Castelli V."/>
            <person name="Katinka M."/>
            <person name="Vacherie B."/>
            <person name="Biemont C."/>
            <person name="Skalli Z."/>
            <person name="Cattolico L."/>
            <person name="Poulain J."/>
            <person name="De Berardinis V."/>
            <person name="Cruaud C."/>
            <person name="Duprat S."/>
            <person name="Brottier P."/>
            <person name="Coutanceau J.-P."/>
            <person name="Gouzy J."/>
            <person name="Parra G."/>
            <person name="Lardier G."/>
            <person name="Chapple C."/>
            <person name="McKernan K.J."/>
            <person name="McEwan P."/>
            <person name="Bosak S."/>
            <person name="Kellis M."/>
            <person name="Volff J.-N."/>
            <person name="Guigo R."/>
            <person name="Zody M.C."/>
            <person name="Mesirov J."/>
            <person name="Lindblad-Toh K."/>
            <person name="Birren B."/>
            <person name="Nusbaum C."/>
            <person name="Kahn D."/>
            <person name="Robinson-Rechavi M."/>
            <person name="Laudet V."/>
            <person name="Schachter V."/>
            <person name="Quetier F."/>
            <person name="Saurin W."/>
            <person name="Scarpelli C."/>
            <person name="Wincker P."/>
            <person name="Lander E.S."/>
            <person name="Weissenbach J."/>
            <person name="Roest Crollius H."/>
        </authorList>
    </citation>
    <scope>NUCLEOTIDE SEQUENCE [LARGE SCALE GENOMIC DNA]</scope>
</reference>
<sequence>MAEAMLNPSFLCLTFLPPQFPATCDESASPFVFICTNPQELLVKFPIKGRHKICKSHS</sequence>
<proteinExistence type="predicted"/>
<comment type="caution">
    <text evidence="1">The sequence shown here is derived from an EMBL/GenBank/DDBJ whole genome shotgun (WGS) entry which is preliminary data.</text>
</comment>
<feature type="non-terminal residue" evidence="1">
    <location>
        <position position="58"/>
    </location>
</feature>
<dbReference type="KEGG" id="tng:GSTEN00018163G001"/>
<organism evidence="1">
    <name type="scientific">Tetraodon nigroviridis</name>
    <name type="common">Spotted green pufferfish</name>
    <name type="synonym">Chelonodon nigroviridis</name>
    <dbReference type="NCBI Taxonomy" id="99883"/>
    <lineage>
        <taxon>Eukaryota</taxon>
        <taxon>Metazoa</taxon>
        <taxon>Chordata</taxon>
        <taxon>Craniata</taxon>
        <taxon>Vertebrata</taxon>
        <taxon>Euteleostomi</taxon>
        <taxon>Actinopterygii</taxon>
        <taxon>Neopterygii</taxon>
        <taxon>Teleostei</taxon>
        <taxon>Neoteleostei</taxon>
        <taxon>Acanthomorphata</taxon>
        <taxon>Eupercaria</taxon>
        <taxon>Tetraodontiformes</taxon>
        <taxon>Tetradontoidea</taxon>
        <taxon>Tetraodontidae</taxon>
        <taxon>Tetraodon</taxon>
    </lineage>
</organism>
<dbReference type="EMBL" id="CAAE01014581">
    <property type="protein sequence ID" value="CAF99915.1"/>
    <property type="molecule type" value="Genomic_DNA"/>
</dbReference>
<dbReference type="AlphaFoldDB" id="Q4SHG7"/>
<gene>
    <name evidence="1" type="ORF">GSTENG00018163001</name>
</gene>
<name>Q4SHG7_TETNG</name>
<accession>Q4SHG7</accession>
<reference evidence="1" key="2">
    <citation type="submission" date="2004-02" db="EMBL/GenBank/DDBJ databases">
        <authorList>
            <consortium name="Genoscope"/>
            <consortium name="Whitehead Institute Centre for Genome Research"/>
        </authorList>
    </citation>
    <scope>NUCLEOTIDE SEQUENCE</scope>
</reference>